<dbReference type="PANTHER" id="PTHR31137">
    <property type="entry name" value="PROTEIN PSIB-RELATED-RELATED"/>
    <property type="match status" value="1"/>
</dbReference>
<dbReference type="PROSITE" id="PS51820">
    <property type="entry name" value="PA14"/>
    <property type="match status" value="1"/>
</dbReference>
<proteinExistence type="inferred from homology"/>
<protein>
    <submittedName>
        <fullName evidence="8">Protein psiA</fullName>
    </submittedName>
</protein>
<reference evidence="8 9" key="1">
    <citation type="submission" date="2017-12" db="EMBL/GenBank/DDBJ databases">
        <title>Sequencing, de novo assembly and annotation of complete genome of a new Thraustochytrid species, strain FCC1311.</title>
        <authorList>
            <person name="Sedici K."/>
            <person name="Godart F."/>
            <person name="Aiese Cigliano R."/>
            <person name="Sanseverino W."/>
            <person name="Barakat M."/>
            <person name="Ortet P."/>
            <person name="Marechal E."/>
            <person name="Cagnac O."/>
            <person name="Amato A."/>
        </authorList>
    </citation>
    <scope>NUCLEOTIDE SEQUENCE [LARGE SCALE GENOMIC DNA]</scope>
</reference>
<evidence type="ECO:0000256" key="5">
    <source>
        <dbReference type="SAM" id="Phobius"/>
    </source>
</evidence>
<comment type="similarity">
    <text evidence="1">Belongs to the prespore-cell-inducing factor family.</text>
</comment>
<keyword evidence="9" id="KW-1185">Reference proteome</keyword>
<dbReference type="InterPro" id="IPR051154">
    <property type="entry name" value="Prespore-cell_inducing_factor"/>
</dbReference>
<comment type="caution">
    <text evidence="8">The sequence shown here is derived from an EMBL/GenBank/DDBJ whole genome shotgun (WGS) entry which is preliminary data.</text>
</comment>
<dbReference type="EMBL" id="BEYU01000073">
    <property type="protein sequence ID" value="GBG30215.1"/>
    <property type="molecule type" value="Genomic_DNA"/>
</dbReference>
<feature type="coiled-coil region" evidence="4">
    <location>
        <begin position="852"/>
        <end position="879"/>
    </location>
</feature>
<name>A0A2R5GHZ5_9STRA</name>
<dbReference type="GO" id="GO:0005576">
    <property type="term" value="C:extracellular region"/>
    <property type="evidence" value="ECO:0007669"/>
    <property type="project" value="TreeGrafter"/>
</dbReference>
<keyword evidence="4" id="KW-0175">Coiled coil</keyword>
<dbReference type="InterPro" id="IPR037524">
    <property type="entry name" value="PA14/GLEYA"/>
</dbReference>
<dbReference type="InParanoid" id="A0A2R5GHZ5"/>
<feature type="chain" id="PRO_5015360127" evidence="6">
    <location>
        <begin position="18"/>
        <end position="904"/>
    </location>
</feature>
<evidence type="ECO:0000313" key="9">
    <source>
        <dbReference type="Proteomes" id="UP000241890"/>
    </source>
</evidence>
<keyword evidence="3" id="KW-0325">Glycoprotein</keyword>
<dbReference type="InterPro" id="IPR011874">
    <property type="entry name" value="Fibro_Slime"/>
</dbReference>
<evidence type="ECO:0000256" key="1">
    <source>
        <dbReference type="ARBA" id="ARBA00008709"/>
    </source>
</evidence>
<keyword evidence="5" id="KW-1133">Transmembrane helix</keyword>
<accession>A0A2R5GHZ5</accession>
<evidence type="ECO:0000256" key="3">
    <source>
        <dbReference type="ARBA" id="ARBA00023180"/>
    </source>
</evidence>
<feature type="signal peptide" evidence="6">
    <location>
        <begin position="1"/>
        <end position="17"/>
    </location>
</feature>
<sequence>MAVFWFLSVLAMTNVLGQEVESQDSVVYRLTIRDFLPSHCIRKSEYELWWNYDSYVGLNDSVYEDYETLPDNFYANVTGLIDFDSSNGPPYVGRGDTILVKHYCPYWTEGMRDGTISGHPDFESAQNSIEDGPSECFYGGVAQTCNGERTSIISPTLTLASSGLPKLQYCNSSAMARCGHGWNQNLDTYMTSRSQFFDAWYNDDAKYNKRVGVPLTLDKNTEGVYSYASTEFFPLQDYNSIDIESVYPDPARAPIWPNAIRDFHSQHYWFTTELHTYFEFSGNESFTFDGDDDFWAFINGKPAIDLGGLHGQERRSIFLANYSDPTQLNLTVGEIYELSVFHAERHFSASHFQVDTTISESCNVARRDARSTAFSLANATDATLSYSAGVEWLQADVLRLTSASATSSSASTWMFTSAQQNVGAGFVASFTFRVPDEGALEGLAFVATRRPEGLVDMPVSTGSGLGFRFLSHTVAVAIDTCADRQSSSVCSEQEIRLHYPTTPELMNDDLNATERVYDGIQRGLNYDAENHTVRIEYLQRPDWIQVFLDDSLYLRQKNFDLETILGGRDAYIGLTSATRDTPSTLEILEFSLETVAVEPSQTDAGDLIPEASTVEIAADGEETAGFTIYTRDFCGNEMDNGGQADYMKAWYIPTRQSGESSRRALEVANETELWDLFPDERVAATIIDNLDGSYTAELSTEFVETFALYACFGPDCGYDWTSLEPLESSSFYSHVDTAVQANALTASPTRSPIDYVAPATTDSGLIQNAAIGGGVAGFLFLLSLVLLFVFRRRWRRDKSFIEEGKLYNLEREVSYDANDEYATVANLVMQTSADILHERARRSEEGTDGDDIATLAGQNRELEEEVRLAKQRRQLQAAKGTRLSRFLGSKGSHVRKQFQNPTDL</sequence>
<dbReference type="NCBIfam" id="TIGR02148">
    <property type="entry name" value="Fibro_Slime"/>
    <property type="match status" value="1"/>
</dbReference>
<dbReference type="SUPFAM" id="SSF49899">
    <property type="entry name" value="Concanavalin A-like lectins/glucanases"/>
    <property type="match status" value="1"/>
</dbReference>
<keyword evidence="5" id="KW-0472">Membrane</keyword>
<dbReference type="InterPro" id="IPR011658">
    <property type="entry name" value="PA14_dom"/>
</dbReference>
<gene>
    <name evidence="8" type="ORF">FCC1311_064352</name>
</gene>
<dbReference type="Pfam" id="PF07691">
    <property type="entry name" value="PA14"/>
    <property type="match status" value="1"/>
</dbReference>
<dbReference type="Proteomes" id="UP000241890">
    <property type="component" value="Unassembled WGS sequence"/>
</dbReference>
<evidence type="ECO:0000256" key="6">
    <source>
        <dbReference type="SAM" id="SignalP"/>
    </source>
</evidence>
<dbReference type="OrthoDB" id="441755at2759"/>
<evidence type="ECO:0000313" key="8">
    <source>
        <dbReference type="EMBL" id="GBG30215.1"/>
    </source>
</evidence>
<feature type="domain" description="PA14" evidence="7">
    <location>
        <begin position="217"/>
        <end position="372"/>
    </location>
</feature>
<evidence type="ECO:0000256" key="2">
    <source>
        <dbReference type="ARBA" id="ARBA00022729"/>
    </source>
</evidence>
<dbReference type="AlphaFoldDB" id="A0A2R5GHZ5"/>
<keyword evidence="5" id="KW-0812">Transmembrane</keyword>
<keyword evidence="2 6" id="KW-0732">Signal</keyword>
<dbReference type="InterPro" id="IPR013320">
    <property type="entry name" value="ConA-like_dom_sf"/>
</dbReference>
<dbReference type="Gene3D" id="2.60.120.200">
    <property type="match status" value="1"/>
</dbReference>
<evidence type="ECO:0000259" key="7">
    <source>
        <dbReference type="PROSITE" id="PS51820"/>
    </source>
</evidence>
<feature type="transmembrane region" description="Helical" evidence="5">
    <location>
        <begin position="769"/>
        <end position="790"/>
    </location>
</feature>
<organism evidence="8 9">
    <name type="scientific">Hondaea fermentalgiana</name>
    <dbReference type="NCBI Taxonomy" id="2315210"/>
    <lineage>
        <taxon>Eukaryota</taxon>
        <taxon>Sar</taxon>
        <taxon>Stramenopiles</taxon>
        <taxon>Bigyra</taxon>
        <taxon>Labyrinthulomycetes</taxon>
        <taxon>Thraustochytrida</taxon>
        <taxon>Thraustochytriidae</taxon>
        <taxon>Hondaea</taxon>
    </lineage>
</organism>
<evidence type="ECO:0000256" key="4">
    <source>
        <dbReference type="SAM" id="Coils"/>
    </source>
</evidence>